<sequence>MAPRKGAAKRRINNDTSSDDGDNSHDDLKQSTITTKRQPSSYTCEELEAMLKATRPEDFALIPNIDTLTFEPIDVEVKDLRMKSVCGMRLYFGDIESVFPSYRERVHIYLGGKGNNTIKLVSENKKEVILLPDISTIQPIKPFWYLCTHGRILDPAGTARVKALTSYLFLAAGYIKTVQCYNNFEENLKDGIHWYGQGAKVNMEENRSDQTPAQAAMALDVQTEGIDYDPEAAEQVHQGEWGMRIQDCEGAGADSHAPRKKARQDDKISRMRECYEQLGHEIDECEKDTSAKEKEAAAMSELERTISTQQTEMHKQSERIHVMDQTLRGMEATDTMRREEIRKLCFMVADYRQKLINKDMQIKQIDGLRGEEETKRVAAEKELEDRRNAQRHMAAILSTMAK</sequence>
<evidence type="ECO:0000313" key="3">
    <source>
        <dbReference type="EMBL" id="KAH7088825.1"/>
    </source>
</evidence>
<protein>
    <submittedName>
        <fullName evidence="3">Uncharacterized protein</fullName>
    </submittedName>
</protein>
<dbReference type="OrthoDB" id="10651013at2759"/>
<dbReference type="Proteomes" id="UP000813461">
    <property type="component" value="Unassembled WGS sequence"/>
</dbReference>
<feature type="compositionally biased region" description="Basic residues" evidence="2">
    <location>
        <begin position="1"/>
        <end position="11"/>
    </location>
</feature>
<accession>A0A8K0W0K4</accession>
<feature type="region of interest" description="Disordered" evidence="2">
    <location>
        <begin position="1"/>
        <end position="39"/>
    </location>
</feature>
<keyword evidence="1" id="KW-0175">Coiled coil</keyword>
<comment type="caution">
    <text evidence="3">The sequence shown here is derived from an EMBL/GenBank/DDBJ whole genome shotgun (WGS) entry which is preliminary data.</text>
</comment>
<keyword evidence="4" id="KW-1185">Reference proteome</keyword>
<evidence type="ECO:0000313" key="4">
    <source>
        <dbReference type="Proteomes" id="UP000813461"/>
    </source>
</evidence>
<evidence type="ECO:0000256" key="1">
    <source>
        <dbReference type="SAM" id="Coils"/>
    </source>
</evidence>
<dbReference type="AlphaFoldDB" id="A0A8K0W0K4"/>
<reference evidence="3" key="1">
    <citation type="journal article" date="2021" name="Nat. Commun.">
        <title>Genetic determinants of endophytism in the Arabidopsis root mycobiome.</title>
        <authorList>
            <person name="Mesny F."/>
            <person name="Miyauchi S."/>
            <person name="Thiergart T."/>
            <person name="Pickel B."/>
            <person name="Atanasova L."/>
            <person name="Karlsson M."/>
            <person name="Huettel B."/>
            <person name="Barry K.W."/>
            <person name="Haridas S."/>
            <person name="Chen C."/>
            <person name="Bauer D."/>
            <person name="Andreopoulos W."/>
            <person name="Pangilinan J."/>
            <person name="LaButti K."/>
            <person name="Riley R."/>
            <person name="Lipzen A."/>
            <person name="Clum A."/>
            <person name="Drula E."/>
            <person name="Henrissat B."/>
            <person name="Kohler A."/>
            <person name="Grigoriev I.V."/>
            <person name="Martin F.M."/>
            <person name="Hacquard S."/>
        </authorList>
    </citation>
    <scope>NUCLEOTIDE SEQUENCE</scope>
    <source>
        <strain evidence="3">MPI-SDFR-AT-0120</strain>
    </source>
</reference>
<evidence type="ECO:0000256" key="2">
    <source>
        <dbReference type="SAM" id="MobiDB-lite"/>
    </source>
</evidence>
<feature type="coiled-coil region" evidence="1">
    <location>
        <begin position="275"/>
        <end position="319"/>
    </location>
</feature>
<dbReference type="EMBL" id="JAGMVJ010000007">
    <property type="protein sequence ID" value="KAH7088825.1"/>
    <property type="molecule type" value="Genomic_DNA"/>
</dbReference>
<name>A0A8K0W0K4_9PLEO</name>
<gene>
    <name evidence="3" type="ORF">FB567DRAFT_547679</name>
</gene>
<feature type="compositionally biased region" description="Polar residues" evidence="2">
    <location>
        <begin position="30"/>
        <end position="39"/>
    </location>
</feature>
<proteinExistence type="predicted"/>
<organism evidence="3 4">
    <name type="scientific">Paraphoma chrysanthemicola</name>
    <dbReference type="NCBI Taxonomy" id="798071"/>
    <lineage>
        <taxon>Eukaryota</taxon>
        <taxon>Fungi</taxon>
        <taxon>Dikarya</taxon>
        <taxon>Ascomycota</taxon>
        <taxon>Pezizomycotina</taxon>
        <taxon>Dothideomycetes</taxon>
        <taxon>Pleosporomycetidae</taxon>
        <taxon>Pleosporales</taxon>
        <taxon>Pleosporineae</taxon>
        <taxon>Phaeosphaeriaceae</taxon>
        <taxon>Paraphoma</taxon>
    </lineage>
</organism>